<dbReference type="Pfam" id="PF00011">
    <property type="entry name" value="HSP20"/>
    <property type="match status" value="1"/>
</dbReference>
<organism evidence="4 5">
    <name type="scientific">Desulfosarcina alkanivorans</name>
    <dbReference type="NCBI Taxonomy" id="571177"/>
    <lineage>
        <taxon>Bacteria</taxon>
        <taxon>Pseudomonadati</taxon>
        <taxon>Thermodesulfobacteriota</taxon>
        <taxon>Desulfobacteria</taxon>
        <taxon>Desulfobacterales</taxon>
        <taxon>Desulfosarcinaceae</taxon>
        <taxon>Desulfosarcina</taxon>
    </lineage>
</organism>
<dbReference type="InterPro" id="IPR008978">
    <property type="entry name" value="HSP20-like_chaperone"/>
</dbReference>
<feature type="domain" description="SHSP" evidence="3">
    <location>
        <begin position="38"/>
        <end position="150"/>
    </location>
</feature>
<dbReference type="InterPro" id="IPR031107">
    <property type="entry name" value="Small_HSP"/>
</dbReference>
<evidence type="ECO:0000313" key="4">
    <source>
        <dbReference type="EMBL" id="BBO68276.1"/>
    </source>
</evidence>
<dbReference type="OrthoDB" id="9811615at2"/>
<dbReference type="PANTHER" id="PTHR11527">
    <property type="entry name" value="HEAT-SHOCK PROTEIN 20 FAMILY MEMBER"/>
    <property type="match status" value="1"/>
</dbReference>
<accession>A0A5K7YGP9</accession>
<dbReference type="EMBL" id="AP021874">
    <property type="protein sequence ID" value="BBO68276.1"/>
    <property type="molecule type" value="Genomic_DNA"/>
</dbReference>
<protein>
    <recommendedName>
        <fullName evidence="3">SHSP domain-containing protein</fullName>
    </recommendedName>
</protein>
<keyword evidence="5" id="KW-1185">Reference proteome</keyword>
<gene>
    <name evidence="4" type="ORF">DSCA_22060</name>
</gene>
<reference evidence="4 5" key="1">
    <citation type="submission" date="2019-11" db="EMBL/GenBank/DDBJ databases">
        <title>Comparative genomics of hydrocarbon-degrading Desulfosarcina strains.</title>
        <authorList>
            <person name="Watanabe M."/>
            <person name="Kojima H."/>
            <person name="Fukui M."/>
        </authorList>
    </citation>
    <scope>NUCLEOTIDE SEQUENCE [LARGE SCALE GENOMIC DNA]</scope>
    <source>
        <strain evidence="4 5">PL12</strain>
    </source>
</reference>
<evidence type="ECO:0000256" key="1">
    <source>
        <dbReference type="PROSITE-ProRule" id="PRU00285"/>
    </source>
</evidence>
<dbReference type="CDD" id="cd06464">
    <property type="entry name" value="ACD_sHsps-like"/>
    <property type="match status" value="1"/>
</dbReference>
<name>A0A5K7YGP9_9BACT</name>
<sequence>MDYIKIRFGSNFDPTGQNLGKSIQEIFRPRPVSPMFSSREHMWTPQMDIFETPEEIMIWAEISGVEKDDLDLEINSRAVKVSGIRREMSRVPNGTYRLAEIQYGRFERILYLPSPVDTEVVSSTFTNGLLKIRIAKLRLDKVHQIPISEE</sequence>
<evidence type="ECO:0000256" key="2">
    <source>
        <dbReference type="RuleBase" id="RU003616"/>
    </source>
</evidence>
<comment type="similarity">
    <text evidence="1 2">Belongs to the small heat shock protein (HSP20) family.</text>
</comment>
<proteinExistence type="inferred from homology"/>
<dbReference type="SUPFAM" id="SSF49764">
    <property type="entry name" value="HSP20-like chaperones"/>
    <property type="match status" value="1"/>
</dbReference>
<evidence type="ECO:0000313" key="5">
    <source>
        <dbReference type="Proteomes" id="UP000427906"/>
    </source>
</evidence>
<evidence type="ECO:0000259" key="3">
    <source>
        <dbReference type="PROSITE" id="PS01031"/>
    </source>
</evidence>
<dbReference type="PROSITE" id="PS01031">
    <property type="entry name" value="SHSP"/>
    <property type="match status" value="1"/>
</dbReference>
<dbReference type="Gene3D" id="2.60.40.790">
    <property type="match status" value="1"/>
</dbReference>
<dbReference type="Proteomes" id="UP000427906">
    <property type="component" value="Chromosome"/>
</dbReference>
<dbReference type="InterPro" id="IPR002068">
    <property type="entry name" value="A-crystallin/Hsp20_dom"/>
</dbReference>
<dbReference type="AlphaFoldDB" id="A0A5K7YGP9"/>
<dbReference type="KEGG" id="dalk:DSCA_22060"/>